<dbReference type="GO" id="GO:0020037">
    <property type="term" value="F:heme binding"/>
    <property type="evidence" value="ECO:0007669"/>
    <property type="project" value="InterPro"/>
</dbReference>
<comment type="caution">
    <text evidence="1">The sequence shown here is derived from an EMBL/GenBank/DDBJ whole genome shotgun (WGS) entry which is preliminary data.</text>
</comment>
<proteinExistence type="predicted"/>
<reference evidence="1 2" key="1">
    <citation type="journal article" date="2020" name="Nat. Food">
        <title>A phased Vanilla planifolia genome enables genetic improvement of flavour and production.</title>
        <authorList>
            <person name="Hasing T."/>
            <person name="Tang H."/>
            <person name="Brym M."/>
            <person name="Khazi F."/>
            <person name="Huang T."/>
            <person name="Chambers A.H."/>
        </authorList>
    </citation>
    <scope>NUCLEOTIDE SEQUENCE [LARGE SCALE GENOMIC DNA]</scope>
    <source>
        <tissue evidence="1">Leaf</tissue>
    </source>
</reference>
<keyword evidence="2" id="KW-1185">Reference proteome</keyword>
<dbReference type="InterPro" id="IPR036396">
    <property type="entry name" value="Cyt_P450_sf"/>
</dbReference>
<evidence type="ECO:0000313" key="2">
    <source>
        <dbReference type="Proteomes" id="UP000636800"/>
    </source>
</evidence>
<protein>
    <recommendedName>
        <fullName evidence="3">Cytochrome P450</fullName>
    </recommendedName>
</protein>
<dbReference type="PRINTS" id="PR00463">
    <property type="entry name" value="EP450I"/>
</dbReference>
<dbReference type="GO" id="GO:0004497">
    <property type="term" value="F:monooxygenase activity"/>
    <property type="evidence" value="ECO:0007669"/>
    <property type="project" value="InterPro"/>
</dbReference>
<dbReference type="GO" id="GO:0016705">
    <property type="term" value="F:oxidoreductase activity, acting on paired donors, with incorporation or reduction of molecular oxygen"/>
    <property type="evidence" value="ECO:0007669"/>
    <property type="project" value="InterPro"/>
</dbReference>
<gene>
    <name evidence="1" type="ORF">HPP92_015054</name>
</gene>
<evidence type="ECO:0000313" key="1">
    <source>
        <dbReference type="EMBL" id="KAG0473197.1"/>
    </source>
</evidence>
<name>A0A835UTB0_VANPL</name>
<dbReference type="PANTHER" id="PTHR47951:SF3">
    <property type="entry name" value="CYTOCHROME P450, FAMILY 706, SUBFAMILY A, POLYPEPTIDE 4"/>
    <property type="match status" value="1"/>
</dbReference>
<dbReference type="OrthoDB" id="3352408at2759"/>
<dbReference type="SUPFAM" id="SSF48264">
    <property type="entry name" value="Cytochrome P450"/>
    <property type="match status" value="1"/>
</dbReference>
<dbReference type="Proteomes" id="UP000636800">
    <property type="component" value="Chromosome 7"/>
</dbReference>
<dbReference type="Pfam" id="PF00067">
    <property type="entry name" value="p450"/>
    <property type="match status" value="1"/>
</dbReference>
<dbReference type="InterPro" id="IPR002401">
    <property type="entry name" value="Cyt_P450_E_grp-I"/>
</dbReference>
<accession>A0A835UTB0</accession>
<dbReference type="PANTHER" id="PTHR47951">
    <property type="entry name" value="OS08G0547900 PROTEIN"/>
    <property type="match status" value="1"/>
</dbReference>
<dbReference type="GO" id="GO:0005506">
    <property type="term" value="F:iron ion binding"/>
    <property type="evidence" value="ECO:0007669"/>
    <property type="project" value="InterPro"/>
</dbReference>
<dbReference type="Gene3D" id="1.10.630.10">
    <property type="entry name" value="Cytochrome P450"/>
    <property type="match status" value="1"/>
</dbReference>
<dbReference type="InterPro" id="IPR001128">
    <property type="entry name" value="Cyt_P450"/>
</dbReference>
<organism evidence="1 2">
    <name type="scientific">Vanilla planifolia</name>
    <name type="common">Vanilla</name>
    <dbReference type="NCBI Taxonomy" id="51239"/>
    <lineage>
        <taxon>Eukaryota</taxon>
        <taxon>Viridiplantae</taxon>
        <taxon>Streptophyta</taxon>
        <taxon>Embryophyta</taxon>
        <taxon>Tracheophyta</taxon>
        <taxon>Spermatophyta</taxon>
        <taxon>Magnoliopsida</taxon>
        <taxon>Liliopsida</taxon>
        <taxon>Asparagales</taxon>
        <taxon>Orchidaceae</taxon>
        <taxon>Vanilloideae</taxon>
        <taxon>Vanilleae</taxon>
        <taxon>Vanilla</taxon>
    </lineage>
</organism>
<dbReference type="AlphaFoldDB" id="A0A835UTB0"/>
<evidence type="ECO:0008006" key="3">
    <source>
        <dbReference type="Google" id="ProtNLM"/>
    </source>
</evidence>
<sequence>MARPAYPFPRPTGAPLNGQPSFIEPNVHRYFAGLAKAYGPVFRLRLGFKPLTVLSSPSAAREVFKDQDVAFANHDIPAAIRFYLGTTPDVVWSPYGPTWRMLRKIAVSHVLNAGSIEVAAPLRRLEVRLTVAGVWEMAVAGKAMELRETLFQMALNTTTMMLWGERVNGDEGKEFRQAIQGVINHMVKPNVADFYPVLAPVDPQGLGRRVKRFNEWIDGYLNRIVQSRMKAMADKDVKKKAKDPLETLLKLMKAEDPQLSSFRIVDLRNLFADVILLIQPLTL</sequence>
<dbReference type="EMBL" id="JADCNL010000007">
    <property type="protein sequence ID" value="KAG0473197.1"/>
    <property type="molecule type" value="Genomic_DNA"/>
</dbReference>